<protein>
    <recommendedName>
        <fullName evidence="3">CheC-like protein domain-containing protein</fullName>
    </recommendedName>
</protein>
<dbReference type="Proteomes" id="UP000730161">
    <property type="component" value="Unassembled WGS sequence"/>
</dbReference>
<reference evidence="4" key="1">
    <citation type="submission" date="2014-12" db="EMBL/GenBank/DDBJ databases">
        <authorList>
            <person name="Huang H.-H."/>
            <person name="Chen S.-C."/>
            <person name="Lai M.-C."/>
        </authorList>
    </citation>
    <scope>NUCLEOTIDE SEQUENCE</scope>
    <source>
        <strain evidence="4">K1F9705b</strain>
    </source>
</reference>
<proteinExistence type="predicted"/>
<keyword evidence="1" id="KW-0145">Chemotaxis</keyword>
<evidence type="ECO:0000313" key="4">
    <source>
        <dbReference type="EMBL" id="MBR1369304.1"/>
    </source>
</evidence>
<dbReference type="Pfam" id="PF04509">
    <property type="entry name" value="CheC"/>
    <property type="match status" value="1"/>
</dbReference>
<evidence type="ECO:0000256" key="1">
    <source>
        <dbReference type="ARBA" id="ARBA00022500"/>
    </source>
</evidence>
<keyword evidence="5" id="KW-1185">Reference proteome</keyword>
<keyword evidence="2" id="KW-0378">Hydrolase</keyword>
<dbReference type="AlphaFoldDB" id="A0A8J7W6K7"/>
<dbReference type="PANTHER" id="PTHR43693:SF1">
    <property type="entry name" value="PROTEIN PHOSPHATASE CHEZ"/>
    <property type="match status" value="1"/>
</dbReference>
<evidence type="ECO:0000256" key="2">
    <source>
        <dbReference type="ARBA" id="ARBA00022801"/>
    </source>
</evidence>
<dbReference type="SUPFAM" id="SSF103039">
    <property type="entry name" value="CheC-like"/>
    <property type="match status" value="1"/>
</dbReference>
<comment type="caution">
    <text evidence="4">The sequence shown here is derived from an EMBL/GenBank/DDBJ whole genome shotgun (WGS) entry which is preliminary data.</text>
</comment>
<dbReference type="Gene3D" id="3.40.1550.10">
    <property type="entry name" value="CheC-like"/>
    <property type="match status" value="1"/>
</dbReference>
<accession>A0A8J7W6K7</accession>
<evidence type="ECO:0000259" key="3">
    <source>
        <dbReference type="Pfam" id="PF04509"/>
    </source>
</evidence>
<dbReference type="InterPro" id="IPR007597">
    <property type="entry name" value="CheC"/>
</dbReference>
<dbReference type="CDD" id="cd17910">
    <property type="entry name" value="CheC_ClassII"/>
    <property type="match status" value="1"/>
</dbReference>
<dbReference type="GO" id="GO:0016787">
    <property type="term" value="F:hydrolase activity"/>
    <property type="evidence" value="ECO:0007669"/>
    <property type="project" value="UniProtKB-KW"/>
</dbReference>
<dbReference type="GO" id="GO:0006935">
    <property type="term" value="P:chemotaxis"/>
    <property type="evidence" value="ECO:0007669"/>
    <property type="project" value="UniProtKB-KW"/>
</dbReference>
<dbReference type="PANTHER" id="PTHR43693">
    <property type="entry name" value="PROTEIN PHOSPHATASE CHEZ"/>
    <property type="match status" value="1"/>
</dbReference>
<dbReference type="InterPro" id="IPR050992">
    <property type="entry name" value="CheZ_family_phosphatases"/>
</dbReference>
<dbReference type="OrthoDB" id="117070at2157"/>
<organism evidence="4 5">
    <name type="scientific">Methanocalculus chunghsingensis</name>
    <dbReference type="NCBI Taxonomy" id="156457"/>
    <lineage>
        <taxon>Archaea</taxon>
        <taxon>Methanobacteriati</taxon>
        <taxon>Methanobacteriota</taxon>
        <taxon>Stenosarchaea group</taxon>
        <taxon>Methanomicrobia</taxon>
        <taxon>Methanomicrobiales</taxon>
        <taxon>Methanocalculaceae</taxon>
        <taxon>Methanocalculus</taxon>
    </lineage>
</organism>
<gene>
    <name evidence="4" type="ORF">RJ53_07290</name>
</gene>
<dbReference type="InterPro" id="IPR028976">
    <property type="entry name" value="CheC-like_sf"/>
</dbReference>
<name>A0A8J7W6K7_9EURY</name>
<dbReference type="EMBL" id="JWHL01000011">
    <property type="protein sequence ID" value="MBR1369304.1"/>
    <property type="molecule type" value="Genomic_DNA"/>
</dbReference>
<feature type="domain" description="CheC-like protein" evidence="3">
    <location>
        <begin position="7"/>
        <end position="42"/>
    </location>
</feature>
<evidence type="ECO:0000313" key="5">
    <source>
        <dbReference type="Proteomes" id="UP000730161"/>
    </source>
</evidence>
<dbReference type="RefSeq" id="WP_211531004.1">
    <property type="nucleotide sequence ID" value="NZ_JWHL01000011.1"/>
</dbReference>
<sequence>MNLNKNELDALRELVNIGVGKAAGILSEMTGSKIDLSIPVIHLISGDQYQEIEAVLGGERYSAVRLGFEGAFTGTAFSIFPAKSADILIAAITGDEPDHCGSLTHFHSIHAETLMEVGNILINGVMGSITNILGTRLIYTLPSYSEQAVARLIEEAGSDQRENVIVAQTRMFIQNLNIEGKILLIMGGESLDILIKKIQEIQD</sequence>